<evidence type="ECO:0000256" key="2">
    <source>
        <dbReference type="ARBA" id="ARBA00023027"/>
    </source>
</evidence>
<dbReference type="InterPro" id="IPR005932">
    <property type="entry name" value="RocA"/>
</dbReference>
<evidence type="ECO:0000313" key="8">
    <source>
        <dbReference type="EMBL" id="CAA9571759.1"/>
    </source>
</evidence>
<evidence type="ECO:0000256" key="5">
    <source>
        <dbReference type="PROSITE-ProRule" id="PRU10007"/>
    </source>
</evidence>
<dbReference type="Gene3D" id="3.40.605.10">
    <property type="entry name" value="Aldehyde Dehydrogenase, Chain A, domain 1"/>
    <property type="match status" value="1"/>
</dbReference>
<dbReference type="CDD" id="cd07124">
    <property type="entry name" value="ALDH_PutA-P5CDH-RocA"/>
    <property type="match status" value="1"/>
</dbReference>
<dbReference type="InterPro" id="IPR050485">
    <property type="entry name" value="Proline_metab_enzyme"/>
</dbReference>
<reference evidence="8" key="1">
    <citation type="submission" date="2020-02" db="EMBL/GenBank/DDBJ databases">
        <authorList>
            <person name="Meier V. D."/>
        </authorList>
    </citation>
    <scope>NUCLEOTIDE SEQUENCE</scope>
    <source>
        <strain evidence="8">AVDCRST_MAG33</strain>
    </source>
</reference>
<dbReference type="AlphaFoldDB" id="A0A6J4V8N5"/>
<organism evidence="8">
    <name type="scientific">uncultured Thermomicrobiales bacterium</name>
    <dbReference type="NCBI Taxonomy" id="1645740"/>
    <lineage>
        <taxon>Bacteria</taxon>
        <taxon>Pseudomonadati</taxon>
        <taxon>Thermomicrobiota</taxon>
        <taxon>Thermomicrobia</taxon>
        <taxon>Thermomicrobiales</taxon>
        <taxon>environmental samples</taxon>
    </lineage>
</organism>
<dbReference type="GO" id="GO:0009898">
    <property type="term" value="C:cytoplasmic side of plasma membrane"/>
    <property type="evidence" value="ECO:0007669"/>
    <property type="project" value="TreeGrafter"/>
</dbReference>
<dbReference type="InterPro" id="IPR015590">
    <property type="entry name" value="Aldehyde_DH_dom"/>
</dbReference>
<name>A0A6J4V8N5_9BACT</name>
<dbReference type="InterPro" id="IPR016163">
    <property type="entry name" value="Ald_DH_C"/>
</dbReference>
<feature type="domain" description="Aldehyde dehydrogenase" evidence="7">
    <location>
        <begin position="50"/>
        <end position="516"/>
    </location>
</feature>
<dbReference type="GO" id="GO:0003842">
    <property type="term" value="F:L-glutamate gamma-semialdehyde dehydrogenase activity"/>
    <property type="evidence" value="ECO:0007669"/>
    <property type="project" value="TreeGrafter"/>
</dbReference>
<sequence length="521" mass="56186">MSMRAPFTTEPSIDFSQPANRTAMLAALKDVESQLGQRYPIVIGGERRESGQWIRSVNPGKPDQLVGEVAKASASDIEDAIAAGEAAFASWRKMSAEGRASVLFRMAGLLRQRKLTLSAWLVYELDKAWDEAEGEVAEAIDFLEWYGRQALKLDQPVELAHLPNEITDYRYLPLGVGSVIPPWNFPCAILTGMTMAPVAVGNTVILKPASNTPVIGYKMFEIMEEAGAPAGVINFVPGDGGEIGDLMVEHAKIRFIAFTGSKPVGVRIFERAAKVQPGQRWLKRVTAELGGKDAIIVDKSADVAAAVEGIVTSAWGFQGQKCSACSRVLVHADVYDEVVAGVVERTRALVTVGPGVSGEATVGAVVDANQYESIRNYIEIGSSEGRLVYQGEIPAGLEGGYYIPPTIYADVPRTARIACEEIFGPVLAIVKVESFDEALDVFNDSEYGLTGSVYANDRALLERARDEAEVGNLYFNRKCTGAMVGIHPFAGIKLSGTNSKAGGPDYLHNYVYAKAIGERVQ</sequence>
<proteinExistence type="inferred from homology"/>
<dbReference type="NCBIfam" id="NF002852">
    <property type="entry name" value="PRK03137.1"/>
    <property type="match status" value="1"/>
</dbReference>
<dbReference type="InterPro" id="IPR016162">
    <property type="entry name" value="Ald_DH_N"/>
</dbReference>
<dbReference type="PANTHER" id="PTHR42862:SF1">
    <property type="entry name" value="DELTA-1-PYRROLINE-5-CARBOXYLATE DEHYDROGENASE 2, ISOFORM A-RELATED"/>
    <property type="match status" value="1"/>
</dbReference>
<evidence type="ECO:0000256" key="6">
    <source>
        <dbReference type="RuleBase" id="RU003345"/>
    </source>
</evidence>
<comment type="similarity">
    <text evidence="4">Belongs to the aldehyde dehydrogenase family. RocA subfamily.</text>
</comment>
<dbReference type="SUPFAM" id="SSF53720">
    <property type="entry name" value="ALDH-like"/>
    <property type="match status" value="1"/>
</dbReference>
<evidence type="ECO:0000256" key="4">
    <source>
        <dbReference type="ARBA" id="ARBA00061617"/>
    </source>
</evidence>
<dbReference type="PROSITE" id="PS00687">
    <property type="entry name" value="ALDEHYDE_DEHYDR_GLU"/>
    <property type="match status" value="1"/>
</dbReference>
<dbReference type="NCBIfam" id="TIGR01237">
    <property type="entry name" value="D1pyr5carbox2"/>
    <property type="match status" value="1"/>
</dbReference>
<dbReference type="FunFam" id="3.40.605.10:FF:000045">
    <property type="entry name" value="1-pyrroline-5-carboxylate dehydrogenase 1"/>
    <property type="match status" value="1"/>
</dbReference>
<accession>A0A6J4V8N5</accession>
<dbReference type="Pfam" id="PF00171">
    <property type="entry name" value="Aldedh"/>
    <property type="match status" value="1"/>
</dbReference>
<dbReference type="PANTHER" id="PTHR42862">
    <property type="entry name" value="DELTA-1-PYRROLINE-5-CARBOXYLATE DEHYDROGENASE 1, ISOFORM A-RELATED"/>
    <property type="match status" value="1"/>
</dbReference>
<dbReference type="InterPro" id="IPR016161">
    <property type="entry name" value="Ald_DH/histidinol_DH"/>
</dbReference>
<dbReference type="InterPro" id="IPR029510">
    <property type="entry name" value="Ald_DH_CS_GLU"/>
</dbReference>
<evidence type="ECO:0000256" key="1">
    <source>
        <dbReference type="ARBA" id="ARBA00023002"/>
    </source>
</evidence>
<protein>
    <recommendedName>
        <fullName evidence="3">L-glutamate gamma-semialdehyde dehydrogenase</fullName>
    </recommendedName>
</protein>
<feature type="active site" evidence="5">
    <location>
        <position position="288"/>
    </location>
</feature>
<dbReference type="Gene3D" id="3.40.309.10">
    <property type="entry name" value="Aldehyde Dehydrogenase, Chain A, domain 2"/>
    <property type="match status" value="1"/>
</dbReference>
<evidence type="ECO:0000256" key="3">
    <source>
        <dbReference type="ARBA" id="ARBA00032259"/>
    </source>
</evidence>
<dbReference type="GO" id="GO:0010133">
    <property type="term" value="P:L-proline catabolic process to L-glutamate"/>
    <property type="evidence" value="ECO:0007669"/>
    <property type="project" value="TreeGrafter"/>
</dbReference>
<keyword evidence="2" id="KW-0520">NAD</keyword>
<keyword evidence="1 6" id="KW-0560">Oxidoreductase</keyword>
<dbReference type="GO" id="GO:0004657">
    <property type="term" value="F:proline dehydrogenase activity"/>
    <property type="evidence" value="ECO:0007669"/>
    <property type="project" value="UniProtKB-ARBA"/>
</dbReference>
<dbReference type="EMBL" id="CADCWK010000307">
    <property type="protein sequence ID" value="CAA9571759.1"/>
    <property type="molecule type" value="Genomic_DNA"/>
</dbReference>
<evidence type="ECO:0000259" key="7">
    <source>
        <dbReference type="Pfam" id="PF00171"/>
    </source>
</evidence>
<gene>
    <name evidence="8" type="ORF">AVDCRST_MAG33-2603</name>
</gene>
<dbReference type="FunFam" id="3.40.309.10:FF:000005">
    <property type="entry name" value="1-pyrroline-5-carboxylate dehydrogenase 1"/>
    <property type="match status" value="1"/>
</dbReference>